<evidence type="ECO:0000256" key="1">
    <source>
        <dbReference type="SAM" id="MobiDB-lite"/>
    </source>
</evidence>
<keyword evidence="4" id="KW-1185">Reference proteome</keyword>
<dbReference type="Proteomes" id="UP000635606">
    <property type="component" value="Unassembled WGS sequence"/>
</dbReference>
<keyword evidence="2" id="KW-1133">Transmembrane helix</keyword>
<dbReference type="EMBL" id="BOPH01000015">
    <property type="protein sequence ID" value="GIJ66067.1"/>
    <property type="molecule type" value="Genomic_DNA"/>
</dbReference>
<evidence type="ECO:0000256" key="2">
    <source>
        <dbReference type="SAM" id="Phobius"/>
    </source>
</evidence>
<comment type="caution">
    <text evidence="3">The sequence shown here is derived from an EMBL/GenBank/DDBJ whole genome shotgun (WGS) entry which is preliminary data.</text>
</comment>
<evidence type="ECO:0000313" key="3">
    <source>
        <dbReference type="EMBL" id="GIJ66067.1"/>
    </source>
</evidence>
<sequence>MAGDGTVEWGEDRPVRLMDRLFGDAGGGGQRLSAPAAGAAVVALALFIAAELVPWMSVTQQQQGIGPDLPSQTSDVSLDTVGWGITAAYYLGLMMLLAVVGLVQVTRPHTRRALTAAGFGLSAAMLVLLVGAIRRAGEGGQYGPFDQGIEATVGPAPYLAIAGVLLVVAALVISGWRPVMATGHRRPAPADPDEDDDDEEPGPIDLTVTPA</sequence>
<dbReference type="AlphaFoldDB" id="A0A8J3ZN88"/>
<feature type="compositionally biased region" description="Acidic residues" evidence="1">
    <location>
        <begin position="191"/>
        <end position="202"/>
    </location>
</feature>
<gene>
    <name evidence="3" type="ORF">Voc01_009840</name>
</gene>
<feature type="region of interest" description="Disordered" evidence="1">
    <location>
        <begin position="183"/>
        <end position="211"/>
    </location>
</feature>
<feature type="transmembrane region" description="Helical" evidence="2">
    <location>
        <begin position="81"/>
        <end position="102"/>
    </location>
</feature>
<reference evidence="3" key="1">
    <citation type="submission" date="2021-01" db="EMBL/GenBank/DDBJ databases">
        <title>Whole genome shotgun sequence of Virgisporangium ochraceum NBRC 16418.</title>
        <authorList>
            <person name="Komaki H."/>
            <person name="Tamura T."/>
        </authorList>
    </citation>
    <scope>NUCLEOTIDE SEQUENCE</scope>
    <source>
        <strain evidence="3">NBRC 16418</strain>
    </source>
</reference>
<dbReference type="RefSeq" id="WP_203926061.1">
    <property type="nucleotide sequence ID" value="NZ_BOPH01000015.1"/>
</dbReference>
<organism evidence="3 4">
    <name type="scientific">Virgisporangium ochraceum</name>
    <dbReference type="NCBI Taxonomy" id="65505"/>
    <lineage>
        <taxon>Bacteria</taxon>
        <taxon>Bacillati</taxon>
        <taxon>Actinomycetota</taxon>
        <taxon>Actinomycetes</taxon>
        <taxon>Micromonosporales</taxon>
        <taxon>Micromonosporaceae</taxon>
        <taxon>Virgisporangium</taxon>
    </lineage>
</organism>
<evidence type="ECO:0000313" key="4">
    <source>
        <dbReference type="Proteomes" id="UP000635606"/>
    </source>
</evidence>
<feature type="transmembrane region" description="Helical" evidence="2">
    <location>
        <begin position="114"/>
        <end position="136"/>
    </location>
</feature>
<name>A0A8J3ZN88_9ACTN</name>
<keyword evidence="2" id="KW-0472">Membrane</keyword>
<feature type="transmembrane region" description="Helical" evidence="2">
    <location>
        <begin position="156"/>
        <end position="176"/>
    </location>
</feature>
<keyword evidence="2" id="KW-0812">Transmembrane</keyword>
<feature type="transmembrane region" description="Helical" evidence="2">
    <location>
        <begin position="32"/>
        <end position="50"/>
    </location>
</feature>
<accession>A0A8J3ZN88</accession>
<protein>
    <submittedName>
        <fullName evidence="3">Uncharacterized protein</fullName>
    </submittedName>
</protein>
<proteinExistence type="predicted"/>